<sequence>WSNIKKIIEKNEASVYHEDQKIGADNFCARGVERHPVLHGHTIQHSCRKKTRLIMTGIVDTVLFCGRQSIALRGHKDDMGNFKALLKLQAKHNAVLSAHLHEGDPRTMFTSQSIQNELIGIIGNIISRQIVNRCNAAGVFGFIAATMEQMALCVRYTKFGRVCGMRKHQRRGFDDSIHLESSRVRTVVTSLE</sequence>
<dbReference type="PANTHER" id="PTHR45749:SF21">
    <property type="entry name" value="DUF4371 DOMAIN-CONTAINING PROTEIN"/>
    <property type="match status" value="1"/>
</dbReference>
<feature type="non-terminal residue" evidence="1">
    <location>
        <position position="1"/>
    </location>
</feature>
<organism evidence="1 2">
    <name type="scientific">Mya arenaria</name>
    <name type="common">Soft-shell clam</name>
    <dbReference type="NCBI Taxonomy" id="6604"/>
    <lineage>
        <taxon>Eukaryota</taxon>
        <taxon>Metazoa</taxon>
        <taxon>Spiralia</taxon>
        <taxon>Lophotrochozoa</taxon>
        <taxon>Mollusca</taxon>
        <taxon>Bivalvia</taxon>
        <taxon>Autobranchia</taxon>
        <taxon>Heteroconchia</taxon>
        <taxon>Euheterodonta</taxon>
        <taxon>Imparidentia</taxon>
        <taxon>Neoheterodontei</taxon>
        <taxon>Myida</taxon>
        <taxon>Myoidea</taxon>
        <taxon>Myidae</taxon>
        <taxon>Mya</taxon>
    </lineage>
</organism>
<dbReference type="Proteomes" id="UP001164746">
    <property type="component" value="Chromosome 11"/>
</dbReference>
<proteinExistence type="predicted"/>
<gene>
    <name evidence="1" type="ORF">MAR_001125</name>
</gene>
<protein>
    <submittedName>
        <fullName evidence="1">ZMYM1-like protein</fullName>
    </submittedName>
</protein>
<dbReference type="PANTHER" id="PTHR45749">
    <property type="match status" value="1"/>
</dbReference>
<dbReference type="EMBL" id="CP111022">
    <property type="protein sequence ID" value="WAR19287.1"/>
    <property type="molecule type" value="Genomic_DNA"/>
</dbReference>
<evidence type="ECO:0000313" key="2">
    <source>
        <dbReference type="Proteomes" id="UP001164746"/>
    </source>
</evidence>
<reference evidence="1" key="1">
    <citation type="submission" date="2022-11" db="EMBL/GenBank/DDBJ databases">
        <title>Centuries of genome instability and evolution in soft-shell clam transmissible cancer (bioRxiv).</title>
        <authorList>
            <person name="Hart S.F.M."/>
            <person name="Yonemitsu M.A."/>
            <person name="Giersch R.M."/>
            <person name="Beal B.F."/>
            <person name="Arriagada G."/>
            <person name="Davis B.W."/>
            <person name="Ostrander E.A."/>
            <person name="Goff S.P."/>
            <person name="Metzger M.J."/>
        </authorList>
    </citation>
    <scope>NUCLEOTIDE SEQUENCE</scope>
    <source>
        <strain evidence="1">MELC-2E11</strain>
        <tissue evidence="1">Siphon/mantle</tissue>
    </source>
</reference>
<evidence type="ECO:0000313" key="1">
    <source>
        <dbReference type="EMBL" id="WAR19287.1"/>
    </source>
</evidence>
<keyword evidence="2" id="KW-1185">Reference proteome</keyword>
<accession>A0ABY7FE38</accession>
<name>A0ABY7FE38_MYAAR</name>